<evidence type="ECO:0000256" key="1">
    <source>
        <dbReference type="PROSITE-ProRule" id="PRU00169"/>
    </source>
</evidence>
<dbReference type="RefSeq" id="WP_143411454.1">
    <property type="nucleotide sequence ID" value="NZ_VHSF01000003.1"/>
</dbReference>
<sequence length="133" mass="15673">MRKSVWVIDDDQIYQMIIKKLIKRSEVFGEQAYYKCTHQVFEDLENSRVFLPDVILLDINMPFMDGWQFIQKLKSLYPDHIQRTEIYIVSSSIAYSDKERAESIPEICSFLSKPVSVETLKKIGEHIKEKNPV</sequence>
<dbReference type="GO" id="GO:0000160">
    <property type="term" value="P:phosphorelay signal transduction system"/>
    <property type="evidence" value="ECO:0007669"/>
    <property type="project" value="InterPro"/>
</dbReference>
<keyword evidence="1" id="KW-0597">Phosphoprotein</keyword>
<keyword evidence="4" id="KW-1185">Reference proteome</keyword>
<dbReference type="SMART" id="SM00448">
    <property type="entry name" value="REC"/>
    <property type="match status" value="1"/>
</dbReference>
<dbReference type="Pfam" id="PF00072">
    <property type="entry name" value="Response_reg"/>
    <property type="match status" value="1"/>
</dbReference>
<dbReference type="OrthoDB" id="673128at2"/>
<evidence type="ECO:0000313" key="4">
    <source>
        <dbReference type="Proteomes" id="UP000315131"/>
    </source>
</evidence>
<reference evidence="3 4" key="1">
    <citation type="submission" date="2019-06" db="EMBL/GenBank/DDBJ databases">
        <title>Gramella sabulilitoris sp. nov., isolated from a marine sand.</title>
        <authorList>
            <person name="Yoon J.-H."/>
        </authorList>
    </citation>
    <scope>NUCLEOTIDE SEQUENCE [LARGE SCALE GENOMIC DNA]</scope>
    <source>
        <strain evidence="3 4">HSMS-1</strain>
    </source>
</reference>
<dbReference type="PANTHER" id="PTHR43228">
    <property type="entry name" value="TWO-COMPONENT RESPONSE REGULATOR"/>
    <property type="match status" value="1"/>
</dbReference>
<dbReference type="EMBL" id="VHSF01000003">
    <property type="protein sequence ID" value="TRO64257.1"/>
    <property type="molecule type" value="Genomic_DNA"/>
</dbReference>
<dbReference type="SUPFAM" id="SSF52172">
    <property type="entry name" value="CheY-like"/>
    <property type="match status" value="1"/>
</dbReference>
<name>A0A550HZU4_9FLAO</name>
<feature type="modified residue" description="4-aspartylphosphate" evidence="1">
    <location>
        <position position="58"/>
    </location>
</feature>
<protein>
    <submittedName>
        <fullName evidence="3">Response regulator</fullName>
    </submittedName>
</protein>
<proteinExistence type="predicted"/>
<dbReference type="Gene3D" id="3.40.50.2300">
    <property type="match status" value="1"/>
</dbReference>
<organism evidence="3 4">
    <name type="scientific">Christiangramia sabulilitoris</name>
    <dbReference type="NCBI Taxonomy" id="2583991"/>
    <lineage>
        <taxon>Bacteria</taxon>
        <taxon>Pseudomonadati</taxon>
        <taxon>Bacteroidota</taxon>
        <taxon>Flavobacteriia</taxon>
        <taxon>Flavobacteriales</taxon>
        <taxon>Flavobacteriaceae</taxon>
        <taxon>Christiangramia</taxon>
    </lineage>
</organism>
<dbReference type="PROSITE" id="PS50110">
    <property type="entry name" value="RESPONSE_REGULATORY"/>
    <property type="match status" value="1"/>
</dbReference>
<dbReference type="InterPro" id="IPR001789">
    <property type="entry name" value="Sig_transdc_resp-reg_receiver"/>
</dbReference>
<evidence type="ECO:0000313" key="3">
    <source>
        <dbReference type="EMBL" id="TRO64257.1"/>
    </source>
</evidence>
<comment type="caution">
    <text evidence="3">The sequence shown here is derived from an EMBL/GenBank/DDBJ whole genome shotgun (WGS) entry which is preliminary data.</text>
</comment>
<dbReference type="InterPro" id="IPR011006">
    <property type="entry name" value="CheY-like_superfamily"/>
</dbReference>
<accession>A0A550HZU4</accession>
<evidence type="ECO:0000259" key="2">
    <source>
        <dbReference type="PROSITE" id="PS50110"/>
    </source>
</evidence>
<dbReference type="AlphaFoldDB" id="A0A550HZU4"/>
<gene>
    <name evidence="3" type="ORF">FGM01_12225</name>
</gene>
<dbReference type="Proteomes" id="UP000315131">
    <property type="component" value="Unassembled WGS sequence"/>
</dbReference>
<dbReference type="PANTHER" id="PTHR43228:SF1">
    <property type="entry name" value="TWO-COMPONENT RESPONSE REGULATOR ARR22"/>
    <property type="match status" value="1"/>
</dbReference>
<dbReference type="InterPro" id="IPR052048">
    <property type="entry name" value="ST_Response_Regulator"/>
</dbReference>
<feature type="domain" description="Response regulatory" evidence="2">
    <location>
        <begin position="4"/>
        <end position="128"/>
    </location>
</feature>